<proteinExistence type="predicted"/>
<accession>A0A150L7R3</accession>
<evidence type="ECO:0000313" key="1">
    <source>
        <dbReference type="EMBL" id="KYD08036.1"/>
    </source>
</evidence>
<sequence>MITFKESKTFWCGVRKKLAVDRVREFRYWQNLTPRAKRGFLSLKENAIVKDGRIYDKNGNDRSDFAELVLKTTDKQRKALKAVDELTAHEIENGGFVFAFFESTKTMKERFPALSQSDMARLMFVGTYTGYVTGRLEFDNGRKINKKDLEKLVKMSERKFRDFYKKLIAKNIIREESDGIYMNPSVFYRGLLKDCEYDLREYQHTRLFRKTVRELYEKYNGRSLKQLAIIYAVLPFVNFKTNVVCFNPTEPDEDKLKPMDLTHLAELLQYKDTTKLRKALEGIKLDGKPVFWLPHNVHDKRQRRIIINPRVVYAGPAKSLNAIKVLFN</sequence>
<dbReference type="AlphaFoldDB" id="A0A150L7R3"/>
<dbReference type="EMBL" id="LQYT01000143">
    <property type="protein sequence ID" value="KYD08036.1"/>
    <property type="molecule type" value="Genomic_DNA"/>
</dbReference>
<evidence type="ECO:0000313" key="2">
    <source>
        <dbReference type="Proteomes" id="UP000075683"/>
    </source>
</evidence>
<dbReference type="OrthoDB" id="2851232at2"/>
<organism evidence="1 2">
    <name type="scientific">Caldibacillus debilis</name>
    <dbReference type="NCBI Taxonomy" id="301148"/>
    <lineage>
        <taxon>Bacteria</taxon>
        <taxon>Bacillati</taxon>
        <taxon>Bacillota</taxon>
        <taxon>Bacilli</taxon>
        <taxon>Bacillales</taxon>
        <taxon>Bacillaceae</taxon>
        <taxon>Caldibacillus</taxon>
    </lineage>
</organism>
<name>A0A150L7R3_9BACI</name>
<reference evidence="1 2" key="1">
    <citation type="submission" date="2016-01" db="EMBL/GenBank/DDBJ databases">
        <title>Draft Genome Sequences of Seven Thermophilic Sporeformers Isolated from Foods.</title>
        <authorList>
            <person name="Berendsen E.M."/>
            <person name="Wells-Bennik M.H."/>
            <person name="Krawcyk A.O."/>
            <person name="De Jong A."/>
            <person name="Holsappel S."/>
            <person name="Eijlander R.T."/>
            <person name="Kuipers O.P."/>
        </authorList>
    </citation>
    <scope>NUCLEOTIDE SEQUENCE [LARGE SCALE GENOMIC DNA]</scope>
    <source>
        <strain evidence="1 2">B4135</strain>
    </source>
</reference>
<protein>
    <submittedName>
        <fullName evidence="1">Uncharacterized protein</fullName>
    </submittedName>
</protein>
<dbReference type="Proteomes" id="UP000075683">
    <property type="component" value="Unassembled WGS sequence"/>
</dbReference>
<comment type="caution">
    <text evidence="1">The sequence shown here is derived from an EMBL/GenBank/DDBJ whole genome shotgun (WGS) entry which is preliminary data.</text>
</comment>
<gene>
    <name evidence="1" type="ORF">B4135_4193</name>
</gene>